<accession>A0A1M6CS15</accession>
<dbReference type="EMBL" id="FQZN01000005">
    <property type="protein sequence ID" value="SHI63817.1"/>
    <property type="molecule type" value="Genomic_DNA"/>
</dbReference>
<proteinExistence type="predicted"/>
<dbReference type="InterPro" id="IPR025874">
    <property type="entry name" value="DZR"/>
</dbReference>
<sequence length="329" mass="37146">MEQQHQSLSEQQVKTQQKTTEKQAEQPQCCPNCGTPCHSGDKFCEECGMPLKGKSCVRCGVPIQADWEICPHCGQSLHAELCSFCGASMEADDSFCPDCGNPRTGIICPDCNTLNFRSFCRKCNRPLNEMAMQEMQKAKHDPVFQEMLALAQELADLEERILDTPSGEISEEDSEPPQLELSEADKKLIQQYKDLFAGSGSLEEISIPKPKPLKETPVQARPKIQLNVKRVDLDEAKQLYKEKLEEMRGLMEKLRPEGDMTPQMQRNYYSARKLPVLRKSVSKAPVCWVCNLCGCQHNQPSECAQPELGGTWIYEDVVTVTKTFEYQDD</sequence>
<dbReference type="AlphaFoldDB" id="A0A1M6CS15"/>
<dbReference type="eggNOG" id="COG1040">
    <property type="taxonomic scope" value="Bacteria"/>
</dbReference>
<evidence type="ECO:0000259" key="1">
    <source>
        <dbReference type="Pfam" id="PF12773"/>
    </source>
</evidence>
<name>A0A1M6CS15_9BACE</name>
<evidence type="ECO:0000313" key="2">
    <source>
        <dbReference type="EMBL" id="SHI63817.1"/>
    </source>
</evidence>
<protein>
    <submittedName>
        <fullName evidence="2">Double zinc ribbon</fullName>
    </submittedName>
</protein>
<gene>
    <name evidence="2" type="ORF">SAMN05444350_10520</name>
</gene>
<evidence type="ECO:0000313" key="3">
    <source>
        <dbReference type="Proteomes" id="UP000184192"/>
    </source>
</evidence>
<reference evidence="3" key="1">
    <citation type="submission" date="2016-11" db="EMBL/GenBank/DDBJ databases">
        <authorList>
            <person name="Varghese N."/>
            <person name="Submissions S."/>
        </authorList>
    </citation>
    <scope>NUCLEOTIDE SEQUENCE [LARGE SCALE GENOMIC DNA]</scope>
    <source>
        <strain evidence="3">DSM 26884</strain>
    </source>
</reference>
<dbReference type="GeneID" id="92711257"/>
<dbReference type="RefSeq" id="WP_081795747.1">
    <property type="nucleotide sequence ID" value="NZ_FQZN01000005.1"/>
</dbReference>
<feature type="domain" description="DZANK-type" evidence="1">
    <location>
        <begin position="30"/>
        <end position="74"/>
    </location>
</feature>
<organism evidence="2 3">
    <name type="scientific">Bacteroides stercorirosoris</name>
    <dbReference type="NCBI Taxonomy" id="871324"/>
    <lineage>
        <taxon>Bacteria</taxon>
        <taxon>Pseudomonadati</taxon>
        <taxon>Bacteroidota</taxon>
        <taxon>Bacteroidia</taxon>
        <taxon>Bacteroidales</taxon>
        <taxon>Bacteroidaceae</taxon>
        <taxon>Bacteroides</taxon>
    </lineage>
</organism>
<keyword evidence="3" id="KW-1185">Reference proteome</keyword>
<dbReference type="Pfam" id="PF12773">
    <property type="entry name" value="DZR"/>
    <property type="match status" value="1"/>
</dbReference>
<dbReference type="Proteomes" id="UP000184192">
    <property type="component" value="Unassembled WGS sequence"/>
</dbReference>